<dbReference type="AlphaFoldDB" id="A0A9Q1CFS4"/>
<evidence type="ECO:0000313" key="2">
    <source>
        <dbReference type="Proteomes" id="UP001152320"/>
    </source>
</evidence>
<dbReference type="PANTHER" id="PTHR33480">
    <property type="entry name" value="SET DOMAIN-CONTAINING PROTEIN-RELATED"/>
    <property type="match status" value="1"/>
</dbReference>
<keyword evidence="2" id="KW-1185">Reference proteome</keyword>
<accession>A0A9Q1CFS4</accession>
<name>A0A9Q1CFS4_HOLLE</name>
<dbReference type="EMBL" id="JAIZAY010000004">
    <property type="protein sequence ID" value="KAJ8043850.1"/>
    <property type="molecule type" value="Genomic_DNA"/>
</dbReference>
<gene>
    <name evidence="1" type="ORF">HOLleu_11128</name>
</gene>
<evidence type="ECO:0000313" key="1">
    <source>
        <dbReference type="EMBL" id="KAJ8043850.1"/>
    </source>
</evidence>
<reference evidence="1" key="1">
    <citation type="submission" date="2021-10" db="EMBL/GenBank/DDBJ databases">
        <title>Tropical sea cucumber genome reveals ecological adaptation and Cuvierian tubules defense mechanism.</title>
        <authorList>
            <person name="Chen T."/>
        </authorList>
    </citation>
    <scope>NUCLEOTIDE SEQUENCE</scope>
    <source>
        <strain evidence="1">Nanhai2018</strain>
        <tissue evidence="1">Muscle</tissue>
    </source>
</reference>
<protein>
    <submittedName>
        <fullName evidence="1">Uncharacterized protein</fullName>
    </submittedName>
</protein>
<dbReference type="OrthoDB" id="10066781at2759"/>
<comment type="caution">
    <text evidence="1">The sequence shown here is derived from an EMBL/GenBank/DDBJ whole genome shotgun (WGS) entry which is preliminary data.</text>
</comment>
<proteinExistence type="predicted"/>
<organism evidence="1 2">
    <name type="scientific">Holothuria leucospilota</name>
    <name type="common">Black long sea cucumber</name>
    <name type="synonym">Mertensiothuria leucospilota</name>
    <dbReference type="NCBI Taxonomy" id="206669"/>
    <lineage>
        <taxon>Eukaryota</taxon>
        <taxon>Metazoa</taxon>
        <taxon>Echinodermata</taxon>
        <taxon>Eleutherozoa</taxon>
        <taxon>Echinozoa</taxon>
        <taxon>Holothuroidea</taxon>
        <taxon>Aspidochirotacea</taxon>
        <taxon>Aspidochirotida</taxon>
        <taxon>Holothuriidae</taxon>
        <taxon>Holothuria</taxon>
    </lineage>
</organism>
<sequence>MNITAGFLKKKSGQLIVLRRPQEDEESTAEMYGPCPFCLGFLKMSELWRQKKSSQFAKDKTDSSSLRKMSKMMLAESIAEPGVSSNLHKYVFSSMKRDQESLISKNDPLICKFGMDHLDTKSVRSAHVVSQQMRLLSRLLLEIRKLPPCCPAPNKDLAHILNPSHFDVLVEGIKKLCKYQAGNLHDDCPGSFSTPSVVLKLGPYLKECAMLQRGKALREGDVDVVSSVDRFLQLHVSEYKKLSSIAVKQKDTAKFNKQDMLPLTSDIKKLRDYQVAEIERLSKLVNEDNISSYRQLCNVFLSRVICFNKRRSGEASLMKIASYKD</sequence>
<dbReference type="Proteomes" id="UP001152320">
    <property type="component" value="Chromosome 4"/>
</dbReference>
<dbReference type="PANTHER" id="PTHR33480:SF1">
    <property type="entry name" value="TYR RECOMBINASE DOMAIN-CONTAINING PROTEIN"/>
    <property type="match status" value="1"/>
</dbReference>